<reference evidence="1" key="1">
    <citation type="journal article" date="2014" name="Front. Microbiol.">
        <title>High frequency of phylogenetically diverse reductive dehalogenase-homologous genes in deep subseafloor sedimentary metagenomes.</title>
        <authorList>
            <person name="Kawai M."/>
            <person name="Futagami T."/>
            <person name="Toyoda A."/>
            <person name="Takaki Y."/>
            <person name="Nishi S."/>
            <person name="Hori S."/>
            <person name="Arai W."/>
            <person name="Tsubouchi T."/>
            <person name="Morono Y."/>
            <person name="Uchiyama I."/>
            <person name="Ito T."/>
            <person name="Fujiyama A."/>
            <person name="Inagaki F."/>
            <person name="Takami H."/>
        </authorList>
    </citation>
    <scope>NUCLEOTIDE SEQUENCE</scope>
    <source>
        <strain evidence="1">Expedition CK06-06</strain>
    </source>
</reference>
<sequence>AEDAEDEEQPKFFCPGSLLRLELGAEPGHPLLPGLGKSLAILYHGGPVFMITTEDSSSEASGNSPGATLPGRYPGSNPLLSGWIQSPEVIERAGALAGVTVGRGRAVLFGFSPYRRAQTTGSFRLLFNAILLGSSN</sequence>
<protein>
    <submittedName>
        <fullName evidence="1">Uncharacterized protein</fullName>
    </submittedName>
</protein>
<name>X1MET3_9ZZZZ</name>
<comment type="caution">
    <text evidence="1">The sequence shown here is derived from an EMBL/GenBank/DDBJ whole genome shotgun (WGS) entry which is preliminary data.</text>
</comment>
<proteinExistence type="predicted"/>
<organism evidence="1">
    <name type="scientific">marine sediment metagenome</name>
    <dbReference type="NCBI Taxonomy" id="412755"/>
    <lineage>
        <taxon>unclassified sequences</taxon>
        <taxon>metagenomes</taxon>
        <taxon>ecological metagenomes</taxon>
    </lineage>
</organism>
<dbReference type="AlphaFoldDB" id="X1MET3"/>
<feature type="non-terminal residue" evidence="1">
    <location>
        <position position="1"/>
    </location>
</feature>
<evidence type="ECO:0000313" key="1">
    <source>
        <dbReference type="EMBL" id="GAI30162.1"/>
    </source>
</evidence>
<gene>
    <name evidence="1" type="ORF">S06H3_32558</name>
</gene>
<dbReference type="EMBL" id="BARV01019369">
    <property type="protein sequence ID" value="GAI30162.1"/>
    <property type="molecule type" value="Genomic_DNA"/>
</dbReference>
<accession>X1MET3</accession>